<dbReference type="EMBL" id="DMZY01000057">
    <property type="protein sequence ID" value="HAV91905.1"/>
    <property type="molecule type" value="Genomic_DNA"/>
</dbReference>
<accession>A0A350H8N9</accession>
<evidence type="ECO:0000313" key="2">
    <source>
        <dbReference type="Proteomes" id="UP000264062"/>
    </source>
</evidence>
<dbReference type="PANTHER" id="PTHR43734">
    <property type="entry name" value="PHYTOENE DESATURASE"/>
    <property type="match status" value="1"/>
</dbReference>
<sequence length="114" mass="13246">MREFLKIPSFQYKTATEKFLYRKYDSIFDVMDFQLITEGLKLNLFSSIDSFVNRHFNLVKASQILEYTMVFLGASPYNTAALYYIMSHDDFDLGVWYPKGGFSADAKAYESLAE</sequence>
<dbReference type="AlphaFoldDB" id="A0A350H8N9"/>
<dbReference type="PANTHER" id="PTHR43734:SF1">
    <property type="entry name" value="PHYTOENE DESATURASE"/>
    <property type="match status" value="1"/>
</dbReference>
<gene>
    <name evidence="1" type="ORF">DCW38_01825</name>
</gene>
<proteinExistence type="predicted"/>
<dbReference type="SUPFAM" id="SSF51905">
    <property type="entry name" value="FAD/NAD(P)-binding domain"/>
    <property type="match status" value="1"/>
</dbReference>
<name>A0A350H8N9_UNCW3</name>
<dbReference type="Proteomes" id="UP000264062">
    <property type="component" value="Unassembled WGS sequence"/>
</dbReference>
<organism evidence="1 2">
    <name type="scientific">candidate division WOR-3 bacterium</name>
    <dbReference type="NCBI Taxonomy" id="2052148"/>
    <lineage>
        <taxon>Bacteria</taxon>
        <taxon>Bacteria division WOR-3</taxon>
    </lineage>
</organism>
<comment type="caution">
    <text evidence="1">The sequence shown here is derived from an EMBL/GenBank/DDBJ whole genome shotgun (WGS) entry which is preliminary data.</text>
</comment>
<protein>
    <submittedName>
        <fullName evidence="1">Uncharacterized protein</fullName>
    </submittedName>
</protein>
<reference evidence="1 2" key="1">
    <citation type="journal article" date="2018" name="Nat. Biotechnol.">
        <title>A standardized bacterial taxonomy based on genome phylogeny substantially revises the tree of life.</title>
        <authorList>
            <person name="Parks D.H."/>
            <person name="Chuvochina M."/>
            <person name="Waite D.W."/>
            <person name="Rinke C."/>
            <person name="Skarshewski A."/>
            <person name="Chaumeil P.A."/>
            <person name="Hugenholtz P."/>
        </authorList>
    </citation>
    <scope>NUCLEOTIDE SEQUENCE [LARGE SCALE GENOMIC DNA]</scope>
    <source>
        <strain evidence="1">UBA9956</strain>
    </source>
</reference>
<dbReference type="InterPro" id="IPR036188">
    <property type="entry name" value="FAD/NAD-bd_sf"/>
</dbReference>
<evidence type="ECO:0000313" key="1">
    <source>
        <dbReference type="EMBL" id="HAV91905.1"/>
    </source>
</evidence>